<gene>
    <name evidence="4" type="ORF">AD953_01420</name>
</gene>
<dbReference type="InterPro" id="IPR043128">
    <property type="entry name" value="Rev_trsase/Diguanyl_cyclase"/>
</dbReference>
<name>A0A149VHL5_9PROT</name>
<dbReference type="PATRIC" id="fig|178901.15.peg.1789"/>
<dbReference type="GO" id="GO:0005886">
    <property type="term" value="C:plasma membrane"/>
    <property type="evidence" value="ECO:0007669"/>
    <property type="project" value="TreeGrafter"/>
</dbReference>
<organism evidence="4 5">
    <name type="scientific">Acetobacter malorum</name>
    <dbReference type="NCBI Taxonomy" id="178901"/>
    <lineage>
        <taxon>Bacteria</taxon>
        <taxon>Pseudomonadati</taxon>
        <taxon>Pseudomonadota</taxon>
        <taxon>Alphaproteobacteria</taxon>
        <taxon>Acetobacterales</taxon>
        <taxon>Acetobacteraceae</taxon>
        <taxon>Acetobacter</taxon>
    </lineage>
</organism>
<dbReference type="EMBL" id="LHZZ01000213">
    <property type="protein sequence ID" value="KXV79669.1"/>
    <property type="molecule type" value="Genomic_DNA"/>
</dbReference>
<evidence type="ECO:0000259" key="3">
    <source>
        <dbReference type="PROSITE" id="PS50887"/>
    </source>
</evidence>
<reference evidence="4 5" key="1">
    <citation type="submission" date="2015-06" db="EMBL/GenBank/DDBJ databases">
        <title>Improved classification and identification of acetic acid bacteria using matrix-assisted laser desorption/ionization time-of-flight mass spectrometry; Gluconobacter nephelii and Gluconobacter uchimurae are later heterotypic synonyms of Gluconobacter japonicus and Gluconobacter oxydans, respectively.</title>
        <authorList>
            <person name="Li L."/>
            <person name="Cleenwerck I."/>
            <person name="De Vuyst L."/>
            <person name="Vandamme P."/>
        </authorList>
    </citation>
    <scope>NUCLEOTIDE SEQUENCE [LARGE SCALE GENOMIC DNA]</scope>
    <source>
        <strain evidence="4 5">LMG 1604</strain>
    </source>
</reference>
<dbReference type="SUPFAM" id="SSF55073">
    <property type="entry name" value="Nucleotide cyclase"/>
    <property type="match status" value="1"/>
</dbReference>
<evidence type="ECO:0000313" key="5">
    <source>
        <dbReference type="Proteomes" id="UP000075538"/>
    </source>
</evidence>
<protein>
    <recommendedName>
        <fullName evidence="1">diguanylate cyclase</fullName>
        <ecNumber evidence="1">2.7.7.65</ecNumber>
    </recommendedName>
</protein>
<dbReference type="CDD" id="cd01949">
    <property type="entry name" value="GGDEF"/>
    <property type="match status" value="1"/>
</dbReference>
<dbReference type="Proteomes" id="UP000075538">
    <property type="component" value="Unassembled WGS sequence"/>
</dbReference>
<dbReference type="PROSITE" id="PS50887">
    <property type="entry name" value="GGDEF"/>
    <property type="match status" value="1"/>
</dbReference>
<dbReference type="NCBIfam" id="TIGR00254">
    <property type="entry name" value="GGDEF"/>
    <property type="match status" value="1"/>
</dbReference>
<dbReference type="GO" id="GO:0043709">
    <property type="term" value="P:cell adhesion involved in single-species biofilm formation"/>
    <property type="evidence" value="ECO:0007669"/>
    <property type="project" value="TreeGrafter"/>
</dbReference>
<dbReference type="InterPro" id="IPR000160">
    <property type="entry name" value="GGDEF_dom"/>
</dbReference>
<dbReference type="InterPro" id="IPR050469">
    <property type="entry name" value="Diguanylate_Cyclase"/>
</dbReference>
<sequence>MIDVDHFKAINQTLGHVGGDAALQKVAEILLAASRASDFVFRYGGEEFLVALIETPASKALEAAERFRQAVEAGTVVSMEDKEVRVTISVGVATFDGYPDYKPLIEAADKALYAAKAAGRNRVCVA</sequence>
<evidence type="ECO:0000313" key="4">
    <source>
        <dbReference type="EMBL" id="KXV79669.1"/>
    </source>
</evidence>
<dbReference type="Gene3D" id="3.30.70.270">
    <property type="match status" value="1"/>
</dbReference>
<dbReference type="PANTHER" id="PTHR45138:SF9">
    <property type="entry name" value="DIGUANYLATE CYCLASE DGCM-RELATED"/>
    <property type="match status" value="1"/>
</dbReference>
<dbReference type="EC" id="2.7.7.65" evidence="1"/>
<accession>A0A149VHL5</accession>
<dbReference type="GO" id="GO:0052621">
    <property type="term" value="F:diguanylate cyclase activity"/>
    <property type="evidence" value="ECO:0007669"/>
    <property type="project" value="UniProtKB-EC"/>
</dbReference>
<comment type="caution">
    <text evidence="4">The sequence shown here is derived from an EMBL/GenBank/DDBJ whole genome shotgun (WGS) entry which is preliminary data.</text>
</comment>
<evidence type="ECO:0000256" key="2">
    <source>
        <dbReference type="ARBA" id="ARBA00034247"/>
    </source>
</evidence>
<dbReference type="GO" id="GO:1902201">
    <property type="term" value="P:negative regulation of bacterial-type flagellum-dependent cell motility"/>
    <property type="evidence" value="ECO:0007669"/>
    <property type="project" value="TreeGrafter"/>
</dbReference>
<proteinExistence type="predicted"/>
<evidence type="ECO:0000256" key="1">
    <source>
        <dbReference type="ARBA" id="ARBA00012528"/>
    </source>
</evidence>
<dbReference type="Pfam" id="PF00990">
    <property type="entry name" value="GGDEF"/>
    <property type="match status" value="1"/>
</dbReference>
<comment type="catalytic activity">
    <reaction evidence="2">
        <text>2 GTP = 3',3'-c-di-GMP + 2 diphosphate</text>
        <dbReference type="Rhea" id="RHEA:24898"/>
        <dbReference type="ChEBI" id="CHEBI:33019"/>
        <dbReference type="ChEBI" id="CHEBI:37565"/>
        <dbReference type="ChEBI" id="CHEBI:58805"/>
        <dbReference type="EC" id="2.7.7.65"/>
    </reaction>
</comment>
<dbReference type="SMART" id="SM00267">
    <property type="entry name" value="GGDEF"/>
    <property type="match status" value="1"/>
</dbReference>
<dbReference type="AlphaFoldDB" id="A0A149VHL5"/>
<dbReference type="InterPro" id="IPR029787">
    <property type="entry name" value="Nucleotide_cyclase"/>
</dbReference>
<feature type="domain" description="GGDEF" evidence="3">
    <location>
        <begin position="1"/>
        <end position="126"/>
    </location>
</feature>
<dbReference type="PANTHER" id="PTHR45138">
    <property type="entry name" value="REGULATORY COMPONENTS OF SENSORY TRANSDUCTION SYSTEM"/>
    <property type="match status" value="1"/>
</dbReference>